<keyword evidence="2" id="KW-1185">Reference proteome</keyword>
<organism evidence="1 2">
    <name type="scientific">Byssothecium circinans</name>
    <dbReference type="NCBI Taxonomy" id="147558"/>
    <lineage>
        <taxon>Eukaryota</taxon>
        <taxon>Fungi</taxon>
        <taxon>Dikarya</taxon>
        <taxon>Ascomycota</taxon>
        <taxon>Pezizomycotina</taxon>
        <taxon>Dothideomycetes</taxon>
        <taxon>Pleosporomycetidae</taxon>
        <taxon>Pleosporales</taxon>
        <taxon>Massarineae</taxon>
        <taxon>Massarinaceae</taxon>
        <taxon>Byssothecium</taxon>
    </lineage>
</organism>
<sequence>MAPIRVQEDAPIPPSTPKKKAKVPIIDAQTLYSKVAKSDPTWWELLEKLWKALIETYVQVSIIKRAKGTSSPAPLIAKYNPTWWGLLEKPWKALIGMYTQVRIIKRAEGTSPPAPWIAEYNPIWWELLEKPWKESRGVGNITNPLDNEIHPILTRSKLDLPESLYDRIQPALRLVSLWITHSSFQPWFEHLATGKLEFYPNGVGPVFEKAKVEPTQSEKTKAVEKHWQTLEKCIDFTWFHGAHPEPYPKQRVNGYIRMDYEIPKGTIAVSLDFVVEIDKSSPSSARFLILQYMLAKVFAHELAHAFQHLAAADHIDAEDPDNWEWPEAFWESPEEFPDLRHHEHEQFAEGGFSFEQFIEGGRGAVFDVTTYKSVEIGKELLCLMSSRDIRNFNWIAGDNDKFFLYLATPRWVKAWFEKETWEKISKDGHGFMHEGAKEETVHCAVINPPSLGASGTCIVGPDMKTVRAMATVRGIDAGIPMTFNVKDKSIRWKYIYINQFRAKKCNSATSLREAKSVEAVFLRAMPSTSTPAALQMDSILDFVFDEKGDGIE</sequence>
<dbReference type="Proteomes" id="UP000800035">
    <property type="component" value="Unassembled WGS sequence"/>
</dbReference>
<dbReference type="OrthoDB" id="10254945at2759"/>
<name>A0A6A5THQ6_9PLEO</name>
<reference evidence="1" key="1">
    <citation type="journal article" date="2020" name="Stud. Mycol.">
        <title>101 Dothideomycetes genomes: a test case for predicting lifestyles and emergence of pathogens.</title>
        <authorList>
            <person name="Haridas S."/>
            <person name="Albert R."/>
            <person name="Binder M."/>
            <person name="Bloem J."/>
            <person name="Labutti K."/>
            <person name="Salamov A."/>
            <person name="Andreopoulos B."/>
            <person name="Baker S."/>
            <person name="Barry K."/>
            <person name="Bills G."/>
            <person name="Bluhm B."/>
            <person name="Cannon C."/>
            <person name="Castanera R."/>
            <person name="Culley D."/>
            <person name="Daum C."/>
            <person name="Ezra D."/>
            <person name="Gonzalez J."/>
            <person name="Henrissat B."/>
            <person name="Kuo A."/>
            <person name="Liang C."/>
            <person name="Lipzen A."/>
            <person name="Lutzoni F."/>
            <person name="Magnuson J."/>
            <person name="Mondo S."/>
            <person name="Nolan M."/>
            <person name="Ohm R."/>
            <person name="Pangilinan J."/>
            <person name="Park H.-J."/>
            <person name="Ramirez L."/>
            <person name="Alfaro M."/>
            <person name="Sun H."/>
            <person name="Tritt A."/>
            <person name="Yoshinaga Y."/>
            <person name="Zwiers L.-H."/>
            <person name="Turgeon B."/>
            <person name="Goodwin S."/>
            <person name="Spatafora J."/>
            <person name="Crous P."/>
            <person name="Grigoriev I."/>
        </authorList>
    </citation>
    <scope>NUCLEOTIDE SEQUENCE</scope>
    <source>
        <strain evidence="1">CBS 675.92</strain>
    </source>
</reference>
<proteinExistence type="predicted"/>
<dbReference type="AlphaFoldDB" id="A0A6A5THQ6"/>
<protein>
    <submittedName>
        <fullName evidence="1">Uncharacterized protein</fullName>
    </submittedName>
</protein>
<gene>
    <name evidence="1" type="ORF">CC80DRAFT_508199</name>
</gene>
<evidence type="ECO:0000313" key="1">
    <source>
        <dbReference type="EMBL" id="KAF1952141.1"/>
    </source>
</evidence>
<accession>A0A6A5THQ6</accession>
<dbReference type="EMBL" id="ML977012">
    <property type="protein sequence ID" value="KAF1952141.1"/>
    <property type="molecule type" value="Genomic_DNA"/>
</dbReference>
<evidence type="ECO:0000313" key="2">
    <source>
        <dbReference type="Proteomes" id="UP000800035"/>
    </source>
</evidence>